<proteinExistence type="predicted"/>
<name>A0A5N6BRY7_9ACTN</name>
<sequence length="84" mass="9193">MIEAAVTVAAHVRTEVKALPTRYVLRDRTGDPDPGARLAEVLHRTRLIEDLLRKAQFQAGRSHATLGRIGVQTNPDVNESPATP</sequence>
<comment type="caution">
    <text evidence="1">The sequence shown here is derived from an EMBL/GenBank/DDBJ whole genome shotgun (WGS) entry which is preliminary data.</text>
</comment>
<evidence type="ECO:0000313" key="1">
    <source>
        <dbReference type="EMBL" id="KAB8183217.1"/>
    </source>
</evidence>
<dbReference type="AlphaFoldDB" id="A0A5N6BRY7"/>
<organism evidence="1 2">
    <name type="scientific">Microbispora catharanthi</name>
    <dbReference type="NCBI Taxonomy" id="1712871"/>
    <lineage>
        <taxon>Bacteria</taxon>
        <taxon>Bacillati</taxon>
        <taxon>Actinomycetota</taxon>
        <taxon>Actinomycetes</taxon>
        <taxon>Streptosporangiales</taxon>
        <taxon>Streptosporangiaceae</taxon>
        <taxon>Microbispora</taxon>
    </lineage>
</organism>
<dbReference type="Proteomes" id="UP000313066">
    <property type="component" value="Unassembled WGS sequence"/>
</dbReference>
<gene>
    <name evidence="1" type="ORF">FH610_022165</name>
</gene>
<keyword evidence="2" id="KW-1185">Reference proteome</keyword>
<accession>A0A5N6BRY7</accession>
<reference evidence="1 2" key="1">
    <citation type="submission" date="2019-10" db="EMBL/GenBank/DDBJ databases">
        <title>Nonomuraea sp. nov., isolated from Phyllanthus amarus.</title>
        <authorList>
            <person name="Klykleung N."/>
            <person name="Tanasupawat S."/>
        </authorList>
    </citation>
    <scope>NUCLEOTIDE SEQUENCE [LARGE SCALE GENOMIC DNA]</scope>
    <source>
        <strain evidence="1 2">CR1-09</strain>
    </source>
</reference>
<dbReference type="EMBL" id="VDMA02000011">
    <property type="protein sequence ID" value="KAB8183217.1"/>
    <property type="molecule type" value="Genomic_DNA"/>
</dbReference>
<evidence type="ECO:0000313" key="2">
    <source>
        <dbReference type="Proteomes" id="UP000313066"/>
    </source>
</evidence>
<protein>
    <submittedName>
        <fullName evidence="1">Uncharacterized protein</fullName>
    </submittedName>
</protein>